<dbReference type="Proteomes" id="UP000004659">
    <property type="component" value="Unassembled WGS sequence"/>
</dbReference>
<evidence type="ECO:0000313" key="1">
    <source>
        <dbReference type="EMBL" id="EEZ31115.1"/>
    </source>
</evidence>
<dbReference type="EMBL" id="EQ999546">
    <property type="protein sequence ID" value="EEZ31115.1"/>
    <property type="molecule type" value="Genomic_DNA"/>
</dbReference>
<sequence>MLWQAAKLNAEPIAIHTDNLFINARPFLYCPCCCLCCRQSCPLALFYRSGHIPTRYQQKRRHKGNERVFQPVWDESPDHASFLTRWMKK</sequence>
<proteinExistence type="predicted"/>
<dbReference type="HOGENOM" id="CLU_2448836_0_0_5"/>
<organism evidence="1">
    <name type="scientific">Brucella pinnipedialis M292/94/1</name>
    <dbReference type="NCBI Taxonomy" id="520462"/>
    <lineage>
        <taxon>Bacteria</taxon>
        <taxon>Pseudomonadati</taxon>
        <taxon>Pseudomonadota</taxon>
        <taxon>Alphaproteobacteria</taxon>
        <taxon>Hyphomicrobiales</taxon>
        <taxon>Brucellaceae</taxon>
        <taxon>Brucella/Ochrobactrum group</taxon>
        <taxon>Brucella</taxon>
    </lineage>
</organism>
<name>A0A0E1X207_9HYPH</name>
<dbReference type="AlphaFoldDB" id="A0A0E1X207"/>
<accession>A0A0E1X207</accession>
<protein>
    <submittedName>
        <fullName evidence="1">Uncharacterized protein</fullName>
    </submittedName>
</protein>
<gene>
    <name evidence="1" type="ORF">BALG_01235</name>
</gene>
<reference evidence="1" key="1">
    <citation type="submission" date="2009-01" db="EMBL/GenBank/DDBJ databases">
        <title>The Genome Sequence of Brucella pinnipedialis M292/94/1.</title>
        <authorList>
            <consortium name="The Broad Institute Genome Sequencing Platform"/>
            <person name="Ward D."/>
            <person name="Young S.K."/>
            <person name="Kodira C.D."/>
            <person name="Zeng Q."/>
            <person name="Koehrsen M."/>
            <person name="Alvarado L."/>
            <person name="Berlin A."/>
            <person name="Borenstein D."/>
            <person name="Chen Z."/>
            <person name="Engels R."/>
            <person name="Freedman E."/>
            <person name="Gellesch M."/>
            <person name="Goldberg J."/>
            <person name="Griggs A."/>
            <person name="Gujja S."/>
            <person name="Heiman D."/>
            <person name="Hepburn T."/>
            <person name="Howarth C."/>
            <person name="Jen D."/>
            <person name="Larson L."/>
            <person name="Lewis B."/>
            <person name="Mehta T."/>
            <person name="Park D."/>
            <person name="Pearson M."/>
            <person name="Roberts A."/>
            <person name="Saif S."/>
            <person name="Shea T."/>
            <person name="Shenoy N."/>
            <person name="Sisk P."/>
            <person name="Stolte C."/>
            <person name="Sykes S."/>
            <person name="Walk T."/>
            <person name="White J."/>
            <person name="Yandava C."/>
            <person name="Whatmore A.M."/>
            <person name="Perrett L.L."/>
            <person name="O'Callaghan D."/>
            <person name="Nusbaum C."/>
            <person name="Galagan J."/>
            <person name="Birren B."/>
        </authorList>
    </citation>
    <scope>NUCLEOTIDE SEQUENCE [LARGE SCALE GENOMIC DNA]</scope>
    <source>
        <strain evidence="1">M292/94/1</strain>
    </source>
</reference>